<organism evidence="1 2">
    <name type="scientific">Mycobacterium szulgai</name>
    <dbReference type="NCBI Taxonomy" id="1787"/>
    <lineage>
        <taxon>Bacteria</taxon>
        <taxon>Bacillati</taxon>
        <taxon>Actinomycetota</taxon>
        <taxon>Actinomycetes</taxon>
        <taxon>Mycobacteriales</taxon>
        <taxon>Mycobacteriaceae</taxon>
        <taxon>Mycobacterium</taxon>
    </lineage>
</organism>
<sequence>MGSSTREEIVEVFDALDDDLDRLCGLTFDVLTTPQRLRALERLERVARRLRVPGPTSSAWVVTPTITWPSSKTAKPSRFTTPNA</sequence>
<evidence type="ECO:0008006" key="3">
    <source>
        <dbReference type="Google" id="ProtNLM"/>
    </source>
</evidence>
<dbReference type="AlphaFoldDB" id="A0A1X2FL18"/>
<dbReference type="EMBL" id="LQPW01000005">
    <property type="protein sequence ID" value="ORX19133.1"/>
    <property type="molecule type" value="Genomic_DNA"/>
</dbReference>
<keyword evidence="2" id="KW-1185">Reference proteome</keyword>
<accession>A0A1X2FL18</accession>
<evidence type="ECO:0000313" key="2">
    <source>
        <dbReference type="Proteomes" id="UP000193317"/>
    </source>
</evidence>
<name>A0A1X2FL18_MYCSZ</name>
<reference evidence="1 2" key="1">
    <citation type="submission" date="2016-01" db="EMBL/GenBank/DDBJ databases">
        <title>The new phylogeny of the genus Mycobacterium.</title>
        <authorList>
            <person name="Tarcisio F."/>
            <person name="Conor M."/>
            <person name="Antonella G."/>
            <person name="Elisabetta G."/>
            <person name="Giulia F.S."/>
            <person name="Sara T."/>
            <person name="Anna F."/>
            <person name="Clotilde B."/>
            <person name="Roberto B."/>
            <person name="Veronica D.S."/>
            <person name="Fabio R."/>
            <person name="Monica P."/>
            <person name="Olivier J."/>
            <person name="Enrico T."/>
            <person name="Nicola S."/>
        </authorList>
    </citation>
    <scope>NUCLEOTIDE SEQUENCE [LARGE SCALE GENOMIC DNA]</scope>
    <source>
        <strain evidence="1 2">DSM 44166</strain>
    </source>
</reference>
<protein>
    <recommendedName>
        <fullName evidence="3">DUF222 domain-containing protein</fullName>
    </recommendedName>
</protein>
<dbReference type="OrthoDB" id="4753785at2"/>
<gene>
    <name evidence="1" type="ORF">AWC27_17040</name>
</gene>
<proteinExistence type="predicted"/>
<evidence type="ECO:0000313" key="1">
    <source>
        <dbReference type="EMBL" id="ORX19133.1"/>
    </source>
</evidence>
<dbReference type="Proteomes" id="UP000193317">
    <property type="component" value="Unassembled WGS sequence"/>
</dbReference>
<comment type="caution">
    <text evidence="1">The sequence shown here is derived from an EMBL/GenBank/DDBJ whole genome shotgun (WGS) entry which is preliminary data.</text>
</comment>
<dbReference type="STRING" id="1787.A5725_20425"/>